<organism evidence="8 9">
    <name type="scientific">Fulvivirga lutea</name>
    <dbReference type="NCBI Taxonomy" id="2810512"/>
    <lineage>
        <taxon>Bacteria</taxon>
        <taxon>Pseudomonadati</taxon>
        <taxon>Bacteroidota</taxon>
        <taxon>Cytophagia</taxon>
        <taxon>Cytophagales</taxon>
        <taxon>Fulvivirgaceae</taxon>
        <taxon>Fulvivirga</taxon>
    </lineage>
</organism>
<dbReference type="NCBIfam" id="TIGR00937">
    <property type="entry name" value="2A51"/>
    <property type="match status" value="1"/>
</dbReference>
<dbReference type="GO" id="GO:0005886">
    <property type="term" value="C:plasma membrane"/>
    <property type="evidence" value="ECO:0007669"/>
    <property type="project" value="UniProtKB-SubCell"/>
</dbReference>
<keyword evidence="4 7" id="KW-0812">Transmembrane</keyword>
<dbReference type="Proteomes" id="UP000662783">
    <property type="component" value="Chromosome"/>
</dbReference>
<evidence type="ECO:0000256" key="1">
    <source>
        <dbReference type="ARBA" id="ARBA00004651"/>
    </source>
</evidence>
<dbReference type="InterPro" id="IPR014047">
    <property type="entry name" value="Chr_Tranpt_l_chain"/>
</dbReference>
<sequence length="392" mass="42888">MFRKVRYYIFLRDVLILAVTAFGGPQAHIAMFLDLLVKKRGYLSEEDLIELNALCNILPGPTSTQTITAVGFKIGGPNLAYLTLLIWMVPAVTIMTIAAITISNLQEQNISIEFTRFIQPMAVGFVAFAGYKIAKKVIHSTLGFGLMIASAIVSLFFGSPYVFPIVLVAGGLITSLNYKAHAIEEKDKIKIQWGNFILWASVFVLAAALGGLTRALPVRLFENFYRNGSLIFGGGQVLIPFLYTEFVEFKQYLTSEEFLSGYALMQSLPGPVFSFCAYVGSLSMREYGVGGEIVGAISASLGIFLPGAFLIFFVIRFWDSLKKYRRVKASLEGINAVSSGMVIAAAIILFLPLEPNYLNFGITISTFLILMFTKIPSPLLIVAGLLGGIIIS</sequence>
<dbReference type="RefSeq" id="WP_205722013.1">
    <property type="nucleotide sequence ID" value="NZ_CP070608.1"/>
</dbReference>
<evidence type="ECO:0000256" key="3">
    <source>
        <dbReference type="ARBA" id="ARBA00022475"/>
    </source>
</evidence>
<keyword evidence="9" id="KW-1185">Reference proteome</keyword>
<feature type="transmembrane region" description="Helical" evidence="7">
    <location>
        <begin position="114"/>
        <end position="134"/>
    </location>
</feature>
<evidence type="ECO:0000313" key="9">
    <source>
        <dbReference type="Proteomes" id="UP000662783"/>
    </source>
</evidence>
<feature type="transmembrane region" description="Helical" evidence="7">
    <location>
        <begin position="146"/>
        <end position="173"/>
    </location>
</feature>
<evidence type="ECO:0000256" key="7">
    <source>
        <dbReference type="SAM" id="Phobius"/>
    </source>
</evidence>
<gene>
    <name evidence="8" type="primary">chrA</name>
    <name evidence="8" type="ORF">JR347_18290</name>
</gene>
<dbReference type="KEGG" id="fuv:JR347_18290"/>
<reference evidence="8" key="1">
    <citation type="submission" date="2021-02" db="EMBL/GenBank/DDBJ databases">
        <title>Fulvivirga sp. S481 isolated from sea water.</title>
        <authorList>
            <person name="Bae S.S."/>
            <person name="Baek K."/>
        </authorList>
    </citation>
    <scope>NUCLEOTIDE SEQUENCE</scope>
    <source>
        <strain evidence="8">S481</strain>
    </source>
</reference>
<keyword evidence="3" id="KW-1003">Cell membrane</keyword>
<accession>A0A974WHZ7</accession>
<dbReference type="PIRSF" id="PIRSF004810">
    <property type="entry name" value="ChrA"/>
    <property type="match status" value="1"/>
</dbReference>
<proteinExistence type="inferred from homology"/>
<dbReference type="InterPro" id="IPR003370">
    <property type="entry name" value="Chromate_transpt"/>
</dbReference>
<comment type="similarity">
    <text evidence="2">Belongs to the chromate ion transporter (CHR) (TC 2.A.51) family.</text>
</comment>
<keyword evidence="6 7" id="KW-0472">Membrane</keyword>
<feature type="transmembrane region" description="Helical" evidence="7">
    <location>
        <begin position="224"/>
        <end position="246"/>
    </location>
</feature>
<dbReference type="GO" id="GO:0015109">
    <property type="term" value="F:chromate transmembrane transporter activity"/>
    <property type="evidence" value="ECO:0007669"/>
    <property type="project" value="InterPro"/>
</dbReference>
<evidence type="ECO:0000256" key="4">
    <source>
        <dbReference type="ARBA" id="ARBA00022692"/>
    </source>
</evidence>
<feature type="transmembrane region" description="Helical" evidence="7">
    <location>
        <begin position="193"/>
        <end position="212"/>
    </location>
</feature>
<protein>
    <submittedName>
        <fullName evidence="8">Chromate efflux transporter</fullName>
    </submittedName>
</protein>
<evidence type="ECO:0000256" key="6">
    <source>
        <dbReference type="ARBA" id="ARBA00023136"/>
    </source>
</evidence>
<dbReference type="AlphaFoldDB" id="A0A974WHZ7"/>
<comment type="subcellular location">
    <subcellularLocation>
        <location evidence="1">Cell membrane</location>
        <topology evidence="1">Multi-pass membrane protein</topology>
    </subcellularLocation>
</comment>
<dbReference type="EMBL" id="CP070608">
    <property type="protein sequence ID" value="QSE97502.1"/>
    <property type="molecule type" value="Genomic_DNA"/>
</dbReference>
<name>A0A974WHZ7_9BACT</name>
<dbReference type="Pfam" id="PF02417">
    <property type="entry name" value="Chromate_transp"/>
    <property type="match status" value="2"/>
</dbReference>
<keyword evidence="5 7" id="KW-1133">Transmembrane helix</keyword>
<evidence type="ECO:0000256" key="2">
    <source>
        <dbReference type="ARBA" id="ARBA00005262"/>
    </source>
</evidence>
<evidence type="ECO:0000313" key="8">
    <source>
        <dbReference type="EMBL" id="QSE97502.1"/>
    </source>
</evidence>
<feature type="transmembrane region" description="Helical" evidence="7">
    <location>
        <begin position="330"/>
        <end position="351"/>
    </location>
</feature>
<feature type="transmembrane region" description="Helical" evidence="7">
    <location>
        <begin position="79"/>
        <end position="102"/>
    </location>
</feature>
<feature type="transmembrane region" description="Helical" evidence="7">
    <location>
        <begin position="293"/>
        <end position="318"/>
    </location>
</feature>
<evidence type="ECO:0000256" key="5">
    <source>
        <dbReference type="ARBA" id="ARBA00022989"/>
    </source>
</evidence>
<dbReference type="PANTHER" id="PTHR33567">
    <property type="entry name" value="CHROMATE ION TRANSPORTER (EUROFUNG)"/>
    <property type="match status" value="1"/>
</dbReference>
<dbReference type="PANTHER" id="PTHR33567:SF3">
    <property type="entry name" value="CHROMATE ION TRANSPORTER (EUROFUNG)"/>
    <property type="match status" value="1"/>
</dbReference>
<feature type="transmembrane region" description="Helical" evidence="7">
    <location>
        <begin position="357"/>
        <end position="390"/>
    </location>
</feature>
<feature type="transmembrane region" description="Helical" evidence="7">
    <location>
        <begin position="258"/>
        <end position="281"/>
    </location>
</feature>